<sequence>MKKIYIIVLFFLSGSVLAHSSTHSPINNDFESMIKHMFNQMKMMDMHHKHLFKRTGKK</sequence>
<feature type="non-terminal residue" evidence="1">
    <location>
        <position position="58"/>
    </location>
</feature>
<accession>A0A381WXI1</accession>
<dbReference type="EMBL" id="UINC01013142">
    <property type="protein sequence ID" value="SVA56961.1"/>
    <property type="molecule type" value="Genomic_DNA"/>
</dbReference>
<name>A0A381WXI1_9ZZZZ</name>
<dbReference type="AlphaFoldDB" id="A0A381WXI1"/>
<protein>
    <recommendedName>
        <fullName evidence="2">DUF305 domain-containing protein</fullName>
    </recommendedName>
</protein>
<evidence type="ECO:0000313" key="1">
    <source>
        <dbReference type="EMBL" id="SVA56961.1"/>
    </source>
</evidence>
<organism evidence="1">
    <name type="scientific">marine metagenome</name>
    <dbReference type="NCBI Taxonomy" id="408172"/>
    <lineage>
        <taxon>unclassified sequences</taxon>
        <taxon>metagenomes</taxon>
        <taxon>ecological metagenomes</taxon>
    </lineage>
</organism>
<evidence type="ECO:0008006" key="2">
    <source>
        <dbReference type="Google" id="ProtNLM"/>
    </source>
</evidence>
<proteinExistence type="predicted"/>
<reference evidence="1" key="1">
    <citation type="submission" date="2018-05" db="EMBL/GenBank/DDBJ databases">
        <authorList>
            <person name="Lanie J.A."/>
            <person name="Ng W.-L."/>
            <person name="Kazmierczak K.M."/>
            <person name="Andrzejewski T.M."/>
            <person name="Davidsen T.M."/>
            <person name="Wayne K.J."/>
            <person name="Tettelin H."/>
            <person name="Glass J.I."/>
            <person name="Rusch D."/>
            <person name="Podicherti R."/>
            <person name="Tsui H.-C.T."/>
            <person name="Winkler M.E."/>
        </authorList>
    </citation>
    <scope>NUCLEOTIDE SEQUENCE</scope>
</reference>
<gene>
    <name evidence="1" type="ORF">METZ01_LOCUS109815</name>
</gene>